<evidence type="ECO:0000256" key="3">
    <source>
        <dbReference type="ARBA" id="ARBA00023125"/>
    </source>
</evidence>
<dbReference type="GO" id="GO:0003677">
    <property type="term" value="F:DNA binding"/>
    <property type="evidence" value="ECO:0007669"/>
    <property type="project" value="UniProtKB-KW"/>
</dbReference>
<evidence type="ECO:0000256" key="4">
    <source>
        <dbReference type="ARBA" id="ARBA00023163"/>
    </source>
</evidence>
<dbReference type="EMBL" id="LT984814">
    <property type="protein sequence ID" value="SPD66869.1"/>
    <property type="molecule type" value="Genomic_DNA"/>
</dbReference>
<gene>
    <name evidence="7" type="ORF">CBM2636_MP10505</name>
</gene>
<evidence type="ECO:0000256" key="1">
    <source>
        <dbReference type="ARBA" id="ARBA00009437"/>
    </source>
</evidence>
<sequence>MRSYRRRSASFCGPTASAARGSRNFGEEGGVRRAIPHSIKGIVRLVTIFLIQSIQSLLQHFQGPRRGPVAARELADQPFIIPQFADEEGFGFALTALGKAGGFTPRLEYRVQDFISAASLASAGYGVAIVPESMQNFSQPGVFYKPVRDFRLAVHLALAYRQREMSPAVRAFVKQTVDASMAAKR</sequence>
<accession>A0A9Q7UVU8</accession>
<evidence type="ECO:0000256" key="5">
    <source>
        <dbReference type="SAM" id="MobiDB-lite"/>
    </source>
</evidence>
<dbReference type="AlphaFoldDB" id="A0A9Q7UVU8"/>
<geneLocation type="plasmid" evidence="8">
    <name>cbm2636_mp</name>
</geneLocation>
<dbReference type="Proteomes" id="UP000254259">
    <property type="component" value="Plasmid CBM2636_mp"/>
</dbReference>
<dbReference type="PANTHER" id="PTHR30346">
    <property type="entry name" value="TRANSCRIPTIONAL DUAL REGULATOR HCAR-RELATED"/>
    <property type="match status" value="1"/>
</dbReference>
<dbReference type="Gene3D" id="3.40.190.10">
    <property type="entry name" value="Periplasmic binding protein-like II"/>
    <property type="match status" value="2"/>
</dbReference>
<dbReference type="PANTHER" id="PTHR30346:SF30">
    <property type="entry name" value="SMALL NEUTRAL PROTEASE REGULATORY PROTEIN"/>
    <property type="match status" value="1"/>
</dbReference>
<reference evidence="7 8" key="1">
    <citation type="submission" date="2018-01" db="EMBL/GenBank/DDBJ databases">
        <authorList>
            <person name="Clerissi C."/>
        </authorList>
    </citation>
    <scope>NUCLEOTIDE SEQUENCE [LARGE SCALE GENOMIC DNA]</scope>
    <source>
        <strain evidence="7">Cupriavidus taiwanensis SWF 66322</strain>
        <plasmid evidence="8">cbm2636_mp</plasmid>
    </source>
</reference>
<evidence type="ECO:0000313" key="7">
    <source>
        <dbReference type="EMBL" id="SPD66869.1"/>
    </source>
</evidence>
<dbReference type="SUPFAM" id="SSF53850">
    <property type="entry name" value="Periplasmic binding protein-like II"/>
    <property type="match status" value="1"/>
</dbReference>
<evidence type="ECO:0000259" key="6">
    <source>
        <dbReference type="Pfam" id="PF03466"/>
    </source>
</evidence>
<proteinExistence type="inferred from homology"/>
<name>A0A9Q7UVU8_9BURK</name>
<dbReference type="Pfam" id="PF03466">
    <property type="entry name" value="LysR_substrate"/>
    <property type="match status" value="1"/>
</dbReference>
<dbReference type="RefSeq" id="WP_240991308.1">
    <property type="nucleotide sequence ID" value="NZ_LT984814.1"/>
</dbReference>
<feature type="domain" description="LysR substrate-binding" evidence="6">
    <location>
        <begin position="65"/>
        <end position="176"/>
    </location>
</feature>
<evidence type="ECO:0000256" key="2">
    <source>
        <dbReference type="ARBA" id="ARBA00023015"/>
    </source>
</evidence>
<keyword evidence="3" id="KW-0238">DNA-binding</keyword>
<dbReference type="GO" id="GO:0032993">
    <property type="term" value="C:protein-DNA complex"/>
    <property type="evidence" value="ECO:0007669"/>
    <property type="project" value="TreeGrafter"/>
</dbReference>
<protein>
    <recommendedName>
        <fullName evidence="6">LysR substrate-binding domain-containing protein</fullName>
    </recommendedName>
</protein>
<keyword evidence="2" id="KW-0805">Transcription regulation</keyword>
<dbReference type="InterPro" id="IPR005119">
    <property type="entry name" value="LysR_subst-bd"/>
</dbReference>
<organism evidence="7 8">
    <name type="scientific">Cupriavidus taiwanensis</name>
    <dbReference type="NCBI Taxonomy" id="164546"/>
    <lineage>
        <taxon>Bacteria</taxon>
        <taxon>Pseudomonadati</taxon>
        <taxon>Pseudomonadota</taxon>
        <taxon>Betaproteobacteria</taxon>
        <taxon>Burkholderiales</taxon>
        <taxon>Burkholderiaceae</taxon>
        <taxon>Cupriavidus</taxon>
    </lineage>
</organism>
<feature type="region of interest" description="Disordered" evidence="5">
    <location>
        <begin position="1"/>
        <end position="25"/>
    </location>
</feature>
<keyword evidence="4" id="KW-0804">Transcription</keyword>
<comment type="similarity">
    <text evidence="1">Belongs to the LysR transcriptional regulatory family.</text>
</comment>
<dbReference type="GO" id="GO:0003700">
    <property type="term" value="F:DNA-binding transcription factor activity"/>
    <property type="evidence" value="ECO:0007669"/>
    <property type="project" value="TreeGrafter"/>
</dbReference>
<keyword evidence="7" id="KW-0614">Plasmid</keyword>
<evidence type="ECO:0000313" key="8">
    <source>
        <dbReference type="Proteomes" id="UP000254259"/>
    </source>
</evidence>
<dbReference type="CDD" id="cd08414">
    <property type="entry name" value="PBP2_LTTR_aromatics_like"/>
    <property type="match status" value="1"/>
</dbReference>